<reference evidence="1" key="1">
    <citation type="submission" date="2023-06" db="EMBL/GenBank/DDBJ databases">
        <authorList>
            <consortium name="Lawrence Berkeley National Laboratory"/>
            <person name="Ahrendt S."/>
            <person name="Sahu N."/>
            <person name="Indic B."/>
            <person name="Wong-Bajracharya J."/>
            <person name="Merenyi Z."/>
            <person name="Ke H.-M."/>
            <person name="Monk M."/>
            <person name="Kocsube S."/>
            <person name="Drula E."/>
            <person name="Lipzen A."/>
            <person name="Balint B."/>
            <person name="Henrissat B."/>
            <person name="Andreopoulos B."/>
            <person name="Martin F.M."/>
            <person name="Harder C.B."/>
            <person name="Rigling D."/>
            <person name="Ford K.L."/>
            <person name="Foster G.D."/>
            <person name="Pangilinan J."/>
            <person name="Papanicolaou A."/>
            <person name="Barry K."/>
            <person name="LaButti K."/>
            <person name="Viragh M."/>
            <person name="Koriabine M."/>
            <person name="Yan M."/>
            <person name="Riley R."/>
            <person name="Champramary S."/>
            <person name="Plett K.L."/>
            <person name="Tsai I.J."/>
            <person name="Slot J."/>
            <person name="Sipos G."/>
            <person name="Plett J."/>
            <person name="Nagy L.G."/>
            <person name="Grigoriev I.V."/>
        </authorList>
    </citation>
    <scope>NUCLEOTIDE SEQUENCE</scope>
    <source>
        <strain evidence="1">HWK02</strain>
    </source>
</reference>
<comment type="caution">
    <text evidence="1">The sequence shown here is derived from an EMBL/GenBank/DDBJ whole genome shotgun (WGS) entry which is preliminary data.</text>
</comment>
<dbReference type="EMBL" id="JAUEPU010000005">
    <property type="protein sequence ID" value="KAK0502232.1"/>
    <property type="molecule type" value="Genomic_DNA"/>
</dbReference>
<name>A0AA39QFZ0_9AGAR</name>
<dbReference type="AlphaFoldDB" id="A0AA39QFZ0"/>
<keyword evidence="2" id="KW-1185">Reference proteome</keyword>
<sequence length="173" mass="19090">MTLSQMRASFGPKTFEMDDQSSHVLLSACGTKEKVVGKCRCSVFTLALLSLLQEKGVGKLTYTDIVTDASIVPEQTPRSKRSHKSRYLFSSNEVSKLQCPIRASSDPDTLASTFWRLVLGGAHEIINGAQFHVYTERTMASKLINVTSCFRRWHAIIPRGYGLQTGGGEKQGC</sequence>
<proteinExistence type="predicted"/>
<organism evidence="1 2">
    <name type="scientific">Armillaria luteobubalina</name>
    <dbReference type="NCBI Taxonomy" id="153913"/>
    <lineage>
        <taxon>Eukaryota</taxon>
        <taxon>Fungi</taxon>
        <taxon>Dikarya</taxon>
        <taxon>Basidiomycota</taxon>
        <taxon>Agaricomycotina</taxon>
        <taxon>Agaricomycetes</taxon>
        <taxon>Agaricomycetidae</taxon>
        <taxon>Agaricales</taxon>
        <taxon>Marasmiineae</taxon>
        <taxon>Physalacriaceae</taxon>
        <taxon>Armillaria</taxon>
    </lineage>
</organism>
<evidence type="ECO:0000313" key="2">
    <source>
        <dbReference type="Proteomes" id="UP001175228"/>
    </source>
</evidence>
<dbReference type="Gene3D" id="3.40.50.1460">
    <property type="match status" value="1"/>
</dbReference>
<accession>A0AA39QFZ0</accession>
<gene>
    <name evidence="1" type="ORF">EDD18DRAFT_684266</name>
</gene>
<evidence type="ECO:0000313" key="1">
    <source>
        <dbReference type="EMBL" id="KAK0502232.1"/>
    </source>
</evidence>
<dbReference type="Proteomes" id="UP001175228">
    <property type="component" value="Unassembled WGS sequence"/>
</dbReference>
<protein>
    <submittedName>
        <fullName evidence="1">Uncharacterized protein</fullName>
    </submittedName>
</protein>